<protein>
    <submittedName>
        <fullName evidence="2">Uncharacterized protein</fullName>
    </submittedName>
</protein>
<reference evidence="2" key="1">
    <citation type="submission" date="2022-12" db="EMBL/GenBank/DDBJ databases">
        <title>Draft genome assemblies for two species of Escallonia (Escalloniales).</title>
        <authorList>
            <person name="Chanderbali A."/>
            <person name="Dervinis C."/>
            <person name="Anghel I."/>
            <person name="Soltis D."/>
            <person name="Soltis P."/>
            <person name="Zapata F."/>
        </authorList>
    </citation>
    <scope>NUCLEOTIDE SEQUENCE</scope>
    <source>
        <strain evidence="2">UCBG92.1500</strain>
        <tissue evidence="2">Leaf</tissue>
    </source>
</reference>
<evidence type="ECO:0000313" key="3">
    <source>
        <dbReference type="Proteomes" id="UP001187471"/>
    </source>
</evidence>
<sequence>MENALTFLKTPSVGTSPSSSLYERFRNSTSGSSLKNFGIWPDNILRERSRTLMPFNCFNDKGMVPSKREHGSGKKAQQVARVSYQSADCTGDPMLVALCNFPLKEAIQLANVFGDGSVQAVVHHVDRVKEGKIAYGLPKVEQVLEVRSIDSISMNLDKRRRRGDDLLNSGSGNDGDVAPGGGLLEGLEKRPRLVERVVKAEVGLVVGGGWTSPTMSSAVALIWWRSTTAAGGVTGDATMVIRGKRAGSGGSRHLGGALEG</sequence>
<feature type="region of interest" description="Disordered" evidence="1">
    <location>
        <begin position="162"/>
        <end position="183"/>
    </location>
</feature>
<organism evidence="2 3">
    <name type="scientific">Escallonia rubra</name>
    <dbReference type="NCBI Taxonomy" id="112253"/>
    <lineage>
        <taxon>Eukaryota</taxon>
        <taxon>Viridiplantae</taxon>
        <taxon>Streptophyta</taxon>
        <taxon>Embryophyta</taxon>
        <taxon>Tracheophyta</taxon>
        <taxon>Spermatophyta</taxon>
        <taxon>Magnoliopsida</taxon>
        <taxon>eudicotyledons</taxon>
        <taxon>Gunneridae</taxon>
        <taxon>Pentapetalae</taxon>
        <taxon>asterids</taxon>
        <taxon>campanulids</taxon>
        <taxon>Escalloniales</taxon>
        <taxon>Escalloniaceae</taxon>
        <taxon>Escallonia</taxon>
    </lineage>
</organism>
<comment type="caution">
    <text evidence="2">The sequence shown here is derived from an EMBL/GenBank/DDBJ whole genome shotgun (WGS) entry which is preliminary data.</text>
</comment>
<evidence type="ECO:0000313" key="2">
    <source>
        <dbReference type="EMBL" id="KAK2983066.1"/>
    </source>
</evidence>
<name>A0AA88RPF9_9ASTE</name>
<dbReference type="EMBL" id="JAVXUO010001361">
    <property type="protein sequence ID" value="KAK2983066.1"/>
    <property type="molecule type" value="Genomic_DNA"/>
</dbReference>
<accession>A0AA88RPF9</accession>
<dbReference type="AlphaFoldDB" id="A0AA88RPF9"/>
<proteinExistence type="predicted"/>
<gene>
    <name evidence="2" type="ORF">RJ640_006453</name>
</gene>
<evidence type="ECO:0000256" key="1">
    <source>
        <dbReference type="SAM" id="MobiDB-lite"/>
    </source>
</evidence>
<dbReference type="Proteomes" id="UP001187471">
    <property type="component" value="Unassembled WGS sequence"/>
</dbReference>
<keyword evidence="3" id="KW-1185">Reference proteome</keyword>